<sequence length="22" mass="2657">MDLSEEVRQANKREFADFLDQD</sequence>
<organism evidence="1 2">
    <name type="scientific">Trifolium medium</name>
    <dbReference type="NCBI Taxonomy" id="97028"/>
    <lineage>
        <taxon>Eukaryota</taxon>
        <taxon>Viridiplantae</taxon>
        <taxon>Streptophyta</taxon>
        <taxon>Embryophyta</taxon>
        <taxon>Tracheophyta</taxon>
        <taxon>Spermatophyta</taxon>
        <taxon>Magnoliopsida</taxon>
        <taxon>eudicotyledons</taxon>
        <taxon>Gunneridae</taxon>
        <taxon>Pentapetalae</taxon>
        <taxon>rosids</taxon>
        <taxon>fabids</taxon>
        <taxon>Fabales</taxon>
        <taxon>Fabaceae</taxon>
        <taxon>Papilionoideae</taxon>
        <taxon>50 kb inversion clade</taxon>
        <taxon>NPAAA clade</taxon>
        <taxon>Hologalegina</taxon>
        <taxon>IRL clade</taxon>
        <taxon>Trifolieae</taxon>
        <taxon>Trifolium</taxon>
    </lineage>
</organism>
<accession>A0A392W245</accession>
<evidence type="ECO:0000313" key="2">
    <source>
        <dbReference type="Proteomes" id="UP000265520"/>
    </source>
</evidence>
<keyword evidence="2" id="KW-1185">Reference proteome</keyword>
<proteinExistence type="predicted"/>
<name>A0A392W245_9FABA</name>
<dbReference type="AlphaFoldDB" id="A0A392W245"/>
<dbReference type="Proteomes" id="UP000265520">
    <property type="component" value="Unassembled WGS sequence"/>
</dbReference>
<dbReference type="EMBL" id="LXQA011337956">
    <property type="protein sequence ID" value="MCI93762.1"/>
    <property type="molecule type" value="Genomic_DNA"/>
</dbReference>
<reference evidence="1 2" key="1">
    <citation type="journal article" date="2018" name="Front. Plant Sci.">
        <title>Red Clover (Trifolium pratense) and Zigzag Clover (T. medium) - A Picture of Genomic Similarities and Differences.</title>
        <authorList>
            <person name="Dluhosova J."/>
            <person name="Istvanek J."/>
            <person name="Nedelnik J."/>
            <person name="Repkova J."/>
        </authorList>
    </citation>
    <scope>NUCLEOTIDE SEQUENCE [LARGE SCALE GENOMIC DNA]</scope>
    <source>
        <strain evidence="2">cv. 10/8</strain>
        <tissue evidence="1">Leaf</tissue>
    </source>
</reference>
<evidence type="ECO:0000313" key="1">
    <source>
        <dbReference type="EMBL" id="MCI93762.1"/>
    </source>
</evidence>
<feature type="non-terminal residue" evidence="1">
    <location>
        <position position="22"/>
    </location>
</feature>
<comment type="caution">
    <text evidence="1">The sequence shown here is derived from an EMBL/GenBank/DDBJ whole genome shotgun (WGS) entry which is preliminary data.</text>
</comment>
<protein>
    <submittedName>
        <fullName evidence="1">Uncharacterized protein</fullName>
    </submittedName>
</protein>